<protein>
    <submittedName>
        <fullName evidence="1">Uncharacterized protein</fullName>
    </submittedName>
</protein>
<dbReference type="AlphaFoldDB" id="A0A0E9XQG7"/>
<proteinExistence type="predicted"/>
<organism evidence="1">
    <name type="scientific">Anguilla anguilla</name>
    <name type="common">European freshwater eel</name>
    <name type="synonym">Muraena anguilla</name>
    <dbReference type="NCBI Taxonomy" id="7936"/>
    <lineage>
        <taxon>Eukaryota</taxon>
        <taxon>Metazoa</taxon>
        <taxon>Chordata</taxon>
        <taxon>Craniata</taxon>
        <taxon>Vertebrata</taxon>
        <taxon>Euteleostomi</taxon>
        <taxon>Actinopterygii</taxon>
        <taxon>Neopterygii</taxon>
        <taxon>Teleostei</taxon>
        <taxon>Anguilliformes</taxon>
        <taxon>Anguillidae</taxon>
        <taxon>Anguilla</taxon>
    </lineage>
</organism>
<accession>A0A0E9XQG7</accession>
<reference evidence="1" key="1">
    <citation type="submission" date="2014-11" db="EMBL/GenBank/DDBJ databases">
        <authorList>
            <person name="Amaro Gonzalez C."/>
        </authorList>
    </citation>
    <scope>NUCLEOTIDE SEQUENCE</scope>
</reference>
<sequence length="35" mass="4181">MRPPVYKLRPSFWLLLNEQNRTFQVQSDSQSPCLT</sequence>
<name>A0A0E9XQG7_ANGAN</name>
<dbReference type="EMBL" id="GBXM01003713">
    <property type="protein sequence ID" value="JAI04865.1"/>
    <property type="molecule type" value="Transcribed_RNA"/>
</dbReference>
<reference evidence="1" key="2">
    <citation type="journal article" date="2015" name="Fish Shellfish Immunol.">
        <title>Early steps in the European eel (Anguilla anguilla)-Vibrio vulnificus interaction in the gills: Role of the RtxA13 toxin.</title>
        <authorList>
            <person name="Callol A."/>
            <person name="Pajuelo D."/>
            <person name="Ebbesson L."/>
            <person name="Teles M."/>
            <person name="MacKenzie S."/>
            <person name="Amaro C."/>
        </authorList>
    </citation>
    <scope>NUCLEOTIDE SEQUENCE</scope>
</reference>
<evidence type="ECO:0000313" key="1">
    <source>
        <dbReference type="EMBL" id="JAI04865.1"/>
    </source>
</evidence>